<dbReference type="AlphaFoldDB" id="A0AAD1VZQ5"/>
<feature type="compositionally biased region" description="Polar residues" evidence="1">
    <location>
        <begin position="44"/>
        <end position="54"/>
    </location>
</feature>
<evidence type="ECO:0000256" key="1">
    <source>
        <dbReference type="SAM" id="MobiDB-lite"/>
    </source>
</evidence>
<gene>
    <name evidence="2" type="ORF">PECUL_23A036728</name>
</gene>
<proteinExistence type="predicted"/>
<feature type="region of interest" description="Disordered" evidence="1">
    <location>
        <begin position="21"/>
        <end position="117"/>
    </location>
</feature>
<evidence type="ECO:0000313" key="3">
    <source>
        <dbReference type="Proteomes" id="UP001295444"/>
    </source>
</evidence>
<dbReference type="Proteomes" id="UP001295444">
    <property type="component" value="Chromosome 03"/>
</dbReference>
<name>A0AAD1VZQ5_PELCU</name>
<sequence length="117" mass="13098">MYYIAKHLAGKTHSYSLTAERERRTVKWTRERHSSRQGSRGEPSGTQLPLTYTRTLPGPPGLQATGRTTRMHRPHTRGHQQKRQKSTTPSVTPVKGESSGRRGDRACDQGMQASTQA</sequence>
<dbReference type="EMBL" id="OW240914">
    <property type="protein sequence ID" value="CAH2278030.1"/>
    <property type="molecule type" value="Genomic_DNA"/>
</dbReference>
<protein>
    <submittedName>
        <fullName evidence="2">Uncharacterized protein</fullName>
    </submittedName>
</protein>
<feature type="compositionally biased region" description="Basic residues" evidence="1">
    <location>
        <begin position="69"/>
        <end position="85"/>
    </location>
</feature>
<reference evidence="2" key="1">
    <citation type="submission" date="2022-03" db="EMBL/GenBank/DDBJ databases">
        <authorList>
            <person name="Alioto T."/>
            <person name="Alioto T."/>
            <person name="Gomez Garrido J."/>
        </authorList>
    </citation>
    <scope>NUCLEOTIDE SEQUENCE</scope>
</reference>
<feature type="compositionally biased region" description="Basic and acidic residues" evidence="1">
    <location>
        <begin position="21"/>
        <end position="34"/>
    </location>
</feature>
<feature type="compositionally biased region" description="Basic and acidic residues" evidence="1">
    <location>
        <begin position="98"/>
        <end position="107"/>
    </location>
</feature>
<evidence type="ECO:0000313" key="2">
    <source>
        <dbReference type="EMBL" id="CAH2278030.1"/>
    </source>
</evidence>
<accession>A0AAD1VZQ5</accession>
<organism evidence="2 3">
    <name type="scientific">Pelobates cultripes</name>
    <name type="common">Western spadefoot toad</name>
    <dbReference type="NCBI Taxonomy" id="61616"/>
    <lineage>
        <taxon>Eukaryota</taxon>
        <taxon>Metazoa</taxon>
        <taxon>Chordata</taxon>
        <taxon>Craniata</taxon>
        <taxon>Vertebrata</taxon>
        <taxon>Euteleostomi</taxon>
        <taxon>Amphibia</taxon>
        <taxon>Batrachia</taxon>
        <taxon>Anura</taxon>
        <taxon>Pelobatoidea</taxon>
        <taxon>Pelobatidae</taxon>
        <taxon>Pelobates</taxon>
    </lineage>
</organism>
<keyword evidence="3" id="KW-1185">Reference proteome</keyword>